<accession>A0ABT4REW3</accession>
<proteinExistence type="predicted"/>
<gene>
    <name evidence="1" type="ORF">OJ962_06200</name>
</gene>
<dbReference type="InterPro" id="IPR013324">
    <property type="entry name" value="RNA_pol_sigma_r3/r4-like"/>
</dbReference>
<keyword evidence="2" id="KW-1185">Reference proteome</keyword>
<dbReference type="InterPro" id="IPR036388">
    <property type="entry name" value="WH-like_DNA-bd_sf"/>
</dbReference>
<sequence length="115" mass="11898">MIAAVHTANAALPGPEREVLALLAESGFGYDGIAELLGITRADVGELAASARLRLAEAPPVPEPCRAQLPRLAGMIDSEVLPAPDHGAGCASCAAALDAMRRADAAYRAWQPGRR</sequence>
<protein>
    <recommendedName>
        <fullName evidence="3">RNA polymerase sigma factor 70 region 4 type 2 domain-containing protein</fullName>
    </recommendedName>
</protein>
<comment type="caution">
    <text evidence="1">The sequence shown here is derived from an EMBL/GenBank/DDBJ whole genome shotgun (WGS) entry which is preliminary data.</text>
</comment>
<organism evidence="1 2">
    <name type="scientific">Solirubrobacter deserti</name>
    <dbReference type="NCBI Taxonomy" id="2282478"/>
    <lineage>
        <taxon>Bacteria</taxon>
        <taxon>Bacillati</taxon>
        <taxon>Actinomycetota</taxon>
        <taxon>Thermoleophilia</taxon>
        <taxon>Solirubrobacterales</taxon>
        <taxon>Solirubrobacteraceae</taxon>
        <taxon>Solirubrobacter</taxon>
    </lineage>
</organism>
<name>A0ABT4REW3_9ACTN</name>
<dbReference type="RefSeq" id="WP_202956241.1">
    <property type="nucleotide sequence ID" value="NZ_JAPCID010000007.1"/>
</dbReference>
<evidence type="ECO:0000313" key="2">
    <source>
        <dbReference type="Proteomes" id="UP001147700"/>
    </source>
</evidence>
<evidence type="ECO:0000313" key="1">
    <source>
        <dbReference type="EMBL" id="MDA0137081.1"/>
    </source>
</evidence>
<dbReference type="EMBL" id="JAPCID010000007">
    <property type="protein sequence ID" value="MDA0137081.1"/>
    <property type="molecule type" value="Genomic_DNA"/>
</dbReference>
<dbReference type="SUPFAM" id="SSF88659">
    <property type="entry name" value="Sigma3 and sigma4 domains of RNA polymerase sigma factors"/>
    <property type="match status" value="1"/>
</dbReference>
<reference evidence="1" key="1">
    <citation type="submission" date="2022-10" db="EMBL/GenBank/DDBJ databases">
        <title>The WGS of Solirubrobacter sp. CPCC 204708.</title>
        <authorList>
            <person name="Jiang Z."/>
        </authorList>
    </citation>
    <scope>NUCLEOTIDE SEQUENCE</scope>
    <source>
        <strain evidence="1">CPCC 204708</strain>
    </source>
</reference>
<evidence type="ECO:0008006" key="3">
    <source>
        <dbReference type="Google" id="ProtNLM"/>
    </source>
</evidence>
<dbReference type="Proteomes" id="UP001147700">
    <property type="component" value="Unassembled WGS sequence"/>
</dbReference>
<dbReference type="Gene3D" id="1.10.10.10">
    <property type="entry name" value="Winged helix-like DNA-binding domain superfamily/Winged helix DNA-binding domain"/>
    <property type="match status" value="1"/>
</dbReference>